<organism evidence="1 2">
    <name type="scientific">Papaver somniferum</name>
    <name type="common">Opium poppy</name>
    <dbReference type="NCBI Taxonomy" id="3469"/>
    <lineage>
        <taxon>Eukaryota</taxon>
        <taxon>Viridiplantae</taxon>
        <taxon>Streptophyta</taxon>
        <taxon>Embryophyta</taxon>
        <taxon>Tracheophyta</taxon>
        <taxon>Spermatophyta</taxon>
        <taxon>Magnoliopsida</taxon>
        <taxon>Ranunculales</taxon>
        <taxon>Papaveraceae</taxon>
        <taxon>Papaveroideae</taxon>
        <taxon>Papaver</taxon>
    </lineage>
</organism>
<dbReference type="Proteomes" id="UP000316621">
    <property type="component" value="Chromosome 7"/>
</dbReference>
<dbReference type="AlphaFoldDB" id="A0A4Y7KDP6"/>
<proteinExistence type="predicted"/>
<reference evidence="1 2" key="1">
    <citation type="journal article" date="2018" name="Science">
        <title>The opium poppy genome and morphinan production.</title>
        <authorList>
            <person name="Guo L."/>
            <person name="Winzer T."/>
            <person name="Yang X."/>
            <person name="Li Y."/>
            <person name="Ning Z."/>
            <person name="He Z."/>
            <person name="Teodor R."/>
            <person name="Lu Y."/>
            <person name="Bowser T.A."/>
            <person name="Graham I.A."/>
            <person name="Ye K."/>
        </authorList>
    </citation>
    <scope>NUCLEOTIDE SEQUENCE [LARGE SCALE GENOMIC DNA]</scope>
    <source>
        <strain evidence="2">cv. HN1</strain>
        <tissue evidence="1">Leaves</tissue>
    </source>
</reference>
<evidence type="ECO:0000313" key="2">
    <source>
        <dbReference type="Proteomes" id="UP000316621"/>
    </source>
</evidence>
<gene>
    <name evidence="1" type="ORF">C5167_034145</name>
</gene>
<protein>
    <submittedName>
        <fullName evidence="1">Uncharacterized protein</fullName>
    </submittedName>
</protein>
<accession>A0A4Y7KDP6</accession>
<evidence type="ECO:0000313" key="1">
    <source>
        <dbReference type="EMBL" id="RZC70957.1"/>
    </source>
</evidence>
<name>A0A4Y7KDP6_PAPSO</name>
<sequence length="72" mass="8589">MKEHSKYHSYQIWVLRLFLAISFITDNQHPSPSLGLLFGTMFHMAHHSSTNRHFNEWTFMQLSFMESNEEVS</sequence>
<keyword evidence="2" id="KW-1185">Reference proteome</keyword>
<dbReference type="Gramene" id="RZC70957">
    <property type="protein sequence ID" value="RZC70957"/>
    <property type="gene ID" value="C5167_034145"/>
</dbReference>
<dbReference type="EMBL" id="CM010721">
    <property type="protein sequence ID" value="RZC70957.1"/>
    <property type="molecule type" value="Genomic_DNA"/>
</dbReference>